<dbReference type="EMBL" id="JAUHHC010000002">
    <property type="protein sequence ID" value="MDN3920067.1"/>
    <property type="molecule type" value="Genomic_DNA"/>
</dbReference>
<dbReference type="Proteomes" id="UP001228044">
    <property type="component" value="Unassembled WGS sequence"/>
</dbReference>
<evidence type="ECO:0000313" key="2">
    <source>
        <dbReference type="Proteomes" id="UP001228044"/>
    </source>
</evidence>
<evidence type="ECO:0000313" key="1">
    <source>
        <dbReference type="EMBL" id="MDN3920067.1"/>
    </source>
</evidence>
<dbReference type="Pfam" id="PF13318">
    <property type="entry name" value="AtzG-like"/>
    <property type="match status" value="1"/>
</dbReference>
<proteinExistence type="predicted"/>
<reference evidence="1 2" key="1">
    <citation type="submission" date="2023-06" db="EMBL/GenBank/DDBJ databases">
        <title>Pelomonas sp. PFR6 16S ribosomal RNA gene Genome sequencing and assembly.</title>
        <authorList>
            <person name="Woo H."/>
        </authorList>
    </citation>
    <scope>NUCLEOTIDE SEQUENCE [LARGE SCALE GENOMIC DNA]</scope>
    <source>
        <strain evidence="1 2">PFR6</strain>
    </source>
</reference>
<name>A0ABT8DNX5_9BURK</name>
<dbReference type="RefSeq" id="WP_290358384.1">
    <property type="nucleotide sequence ID" value="NZ_JAUHHC010000002.1"/>
</dbReference>
<comment type="caution">
    <text evidence="1">The sequence shown here is derived from an EMBL/GenBank/DDBJ whole genome shotgun (WGS) entry which is preliminary data.</text>
</comment>
<keyword evidence="2" id="KW-1185">Reference proteome</keyword>
<accession>A0ABT8DNX5</accession>
<gene>
    <name evidence="1" type="ORF">QWJ38_07215</name>
</gene>
<protein>
    <submittedName>
        <fullName evidence="1">DUF4089 domain-containing protein</fullName>
    </submittedName>
</protein>
<organism evidence="1 2">
    <name type="scientific">Roseateles violae</name>
    <dbReference type="NCBI Taxonomy" id="3058042"/>
    <lineage>
        <taxon>Bacteria</taxon>
        <taxon>Pseudomonadati</taxon>
        <taxon>Pseudomonadota</taxon>
        <taxon>Betaproteobacteria</taxon>
        <taxon>Burkholderiales</taxon>
        <taxon>Sphaerotilaceae</taxon>
        <taxon>Roseateles</taxon>
    </lineage>
</organism>
<dbReference type="InterPro" id="IPR025148">
    <property type="entry name" value="AtzG-like"/>
</dbReference>
<sequence length="70" mass="7557">MNAVEIERYVDASAALLALPLAPEHRPGVLRYFALAAEMAALVNGLPLGVEDEPAECFVPIVPAEREGRR</sequence>